<keyword evidence="2" id="KW-0067">ATP-binding</keyword>
<dbReference type="PANTHER" id="PTHR32071">
    <property type="entry name" value="TRANSCRIPTIONAL REGULATORY PROTEIN"/>
    <property type="match status" value="1"/>
</dbReference>
<dbReference type="InterPro" id="IPR002078">
    <property type="entry name" value="Sigma_54_int"/>
</dbReference>
<dbReference type="PROSITE" id="PS00676">
    <property type="entry name" value="SIGMA54_INTERACT_2"/>
    <property type="match status" value="1"/>
</dbReference>
<feature type="domain" description="Sigma-54 factor interaction" evidence="7">
    <location>
        <begin position="150"/>
        <end position="373"/>
    </location>
</feature>
<feature type="domain" description="FHA" evidence="6">
    <location>
        <begin position="61"/>
        <end position="110"/>
    </location>
</feature>
<dbReference type="CDD" id="cd00009">
    <property type="entry name" value="AAA"/>
    <property type="match status" value="1"/>
</dbReference>
<dbReference type="Gene3D" id="3.40.50.300">
    <property type="entry name" value="P-loop containing nucleotide triphosphate hydrolases"/>
    <property type="match status" value="1"/>
</dbReference>
<dbReference type="AlphaFoldDB" id="A0A7U7J583"/>
<dbReference type="Pfam" id="PF25601">
    <property type="entry name" value="AAA_lid_14"/>
    <property type="match status" value="1"/>
</dbReference>
<dbReference type="CDD" id="cd00060">
    <property type="entry name" value="FHA"/>
    <property type="match status" value="1"/>
</dbReference>
<name>A0A7U7J583_9GAMM</name>
<dbReference type="GO" id="GO:0043565">
    <property type="term" value="F:sequence-specific DNA binding"/>
    <property type="evidence" value="ECO:0007669"/>
    <property type="project" value="InterPro"/>
</dbReference>
<evidence type="ECO:0000256" key="2">
    <source>
        <dbReference type="ARBA" id="ARBA00022840"/>
    </source>
</evidence>
<dbReference type="SMART" id="SM00382">
    <property type="entry name" value="AAA"/>
    <property type="match status" value="1"/>
</dbReference>
<keyword evidence="3" id="KW-0805">Transcription regulation</keyword>
<dbReference type="PRINTS" id="PR01590">
    <property type="entry name" value="HTHFIS"/>
</dbReference>
<protein>
    <submittedName>
        <fullName evidence="8">Sigma54 specific transcriptional regulator, Fis family</fullName>
    </submittedName>
</protein>
<dbReference type="SUPFAM" id="SSF49879">
    <property type="entry name" value="SMAD/FHA domain"/>
    <property type="match status" value="1"/>
</dbReference>
<dbReference type="Pfam" id="PF02954">
    <property type="entry name" value="HTH_8"/>
    <property type="match status" value="1"/>
</dbReference>
<dbReference type="GO" id="GO:0006355">
    <property type="term" value="P:regulation of DNA-templated transcription"/>
    <property type="evidence" value="ECO:0007669"/>
    <property type="project" value="InterPro"/>
</dbReference>
<dbReference type="Pfam" id="PF00158">
    <property type="entry name" value="Sigma54_activat"/>
    <property type="match status" value="1"/>
</dbReference>
<dbReference type="InterPro" id="IPR025943">
    <property type="entry name" value="Sigma_54_int_dom_ATP-bd_2"/>
</dbReference>
<dbReference type="PROSITE" id="PS50045">
    <property type="entry name" value="SIGMA54_INTERACT_4"/>
    <property type="match status" value="1"/>
</dbReference>
<dbReference type="InterPro" id="IPR000253">
    <property type="entry name" value="FHA_dom"/>
</dbReference>
<dbReference type="Proteomes" id="UP000019184">
    <property type="component" value="Unassembled WGS sequence"/>
</dbReference>
<dbReference type="InterPro" id="IPR058031">
    <property type="entry name" value="AAA_lid_NorR"/>
</dbReference>
<keyword evidence="4" id="KW-0238">DNA-binding</keyword>
<dbReference type="FunFam" id="3.40.50.300:FF:000006">
    <property type="entry name" value="DNA-binding transcriptional regulator NtrC"/>
    <property type="match status" value="1"/>
</dbReference>
<evidence type="ECO:0000313" key="8">
    <source>
        <dbReference type="EMBL" id="CDH46095.1"/>
    </source>
</evidence>
<dbReference type="InterPro" id="IPR032030">
    <property type="entry name" value="YscD_cytoplasmic_dom"/>
</dbReference>
<reference evidence="8 9" key="1">
    <citation type="journal article" date="2014" name="ISME J.">
        <title>Candidatus Competibacter-lineage genomes retrieved from metagenomes reveal functional metabolic diversity.</title>
        <authorList>
            <person name="McIlroy S.J."/>
            <person name="Albertsen M."/>
            <person name="Andresen E.K."/>
            <person name="Saunders A.M."/>
            <person name="Kristiansen R."/>
            <person name="Stokholm-Bjerregaard M."/>
            <person name="Nielsen K.L."/>
            <person name="Nielsen P.H."/>
        </authorList>
    </citation>
    <scope>NUCLEOTIDE SEQUENCE [LARGE SCALE GENOMIC DNA]</scope>
    <source>
        <strain evidence="8 9">Run_B_J11</strain>
    </source>
</reference>
<dbReference type="GO" id="GO:0005524">
    <property type="term" value="F:ATP binding"/>
    <property type="evidence" value="ECO:0007669"/>
    <property type="project" value="UniProtKB-KW"/>
</dbReference>
<comment type="caution">
    <text evidence="8">The sequence shown here is derived from an EMBL/GenBank/DDBJ whole genome shotgun (WGS) entry which is preliminary data.</text>
</comment>
<dbReference type="InterPro" id="IPR003593">
    <property type="entry name" value="AAA+_ATPase"/>
</dbReference>
<proteinExistence type="predicted"/>
<dbReference type="Pfam" id="PF16697">
    <property type="entry name" value="Yop-YscD_cpl"/>
    <property type="match status" value="1"/>
</dbReference>
<evidence type="ECO:0000313" key="9">
    <source>
        <dbReference type="Proteomes" id="UP000019184"/>
    </source>
</evidence>
<evidence type="ECO:0000256" key="4">
    <source>
        <dbReference type="ARBA" id="ARBA00023125"/>
    </source>
</evidence>
<keyword evidence="5" id="KW-0804">Transcription</keyword>
<dbReference type="InterPro" id="IPR025944">
    <property type="entry name" value="Sigma_54_int_dom_CS"/>
</dbReference>
<dbReference type="Gene3D" id="1.10.8.60">
    <property type="match status" value="1"/>
</dbReference>
<sequence length="476" mass="52128">MNKSTIPPVVEMSSFVPASDGTEIIVASSQSQLRVQFEAIELRAITGPDAGLEASFGLPTVRIGTAPDNDVVLTDRAVSRRHAEIHMTPNGLLLRDLGSTNGTFINDVRITEAYVPADAECRLGYSHLLIRQHTEERKVAVPRQDHLGELVGSSERMRELYGLIRAVAPTPTTVHLHGESGAGKELVARTLHTFSGRTGPLVVFDASVADPEMVRNDLFGHIKGAFTGATGSREGAFRQAHTGTLFIDEIGELPLDLQPRLLRVLETREVTPIGSDKAIRVDVRVITATHRDLEAMVKANTFRADLFYRLSVVPIDVPALREMREDIPLIARNLCQRLQLNCRMSAAAISALQSYAWPGNVRELRNVLERAAVMCGDREIQPEDLRLPKEPRGIGESVPVPAPAFTAAPTPKPAAPATTATNTADARTHLKDMERQMILDALARTQNNKAAVARELGIPLSTLKRRLKEYRIGDED</sequence>
<dbReference type="InterPro" id="IPR002197">
    <property type="entry name" value="HTH_Fis"/>
</dbReference>
<dbReference type="PROSITE" id="PS00688">
    <property type="entry name" value="SIGMA54_INTERACT_3"/>
    <property type="match status" value="1"/>
</dbReference>
<dbReference type="SUPFAM" id="SSF46689">
    <property type="entry name" value="Homeodomain-like"/>
    <property type="match status" value="1"/>
</dbReference>
<organism evidence="8 9">
    <name type="scientific">Candidatus Contendobacter odensis Run_B_J11</name>
    <dbReference type="NCBI Taxonomy" id="1400861"/>
    <lineage>
        <taxon>Bacteria</taxon>
        <taxon>Pseudomonadati</taxon>
        <taxon>Pseudomonadota</taxon>
        <taxon>Gammaproteobacteria</taxon>
        <taxon>Candidatus Competibacteraceae</taxon>
        <taxon>Candidatus Contendibacter</taxon>
    </lineage>
</organism>
<gene>
    <name evidence="8" type="ORF">BN874_340055</name>
</gene>
<dbReference type="InterPro" id="IPR027417">
    <property type="entry name" value="P-loop_NTPase"/>
</dbReference>
<dbReference type="EMBL" id="CBTK010000248">
    <property type="protein sequence ID" value="CDH46095.1"/>
    <property type="molecule type" value="Genomic_DNA"/>
</dbReference>
<dbReference type="PROSITE" id="PS50006">
    <property type="entry name" value="FHA_DOMAIN"/>
    <property type="match status" value="1"/>
</dbReference>
<dbReference type="InterPro" id="IPR009057">
    <property type="entry name" value="Homeodomain-like_sf"/>
</dbReference>
<keyword evidence="1" id="KW-0547">Nucleotide-binding</keyword>
<dbReference type="SMART" id="SM00240">
    <property type="entry name" value="FHA"/>
    <property type="match status" value="1"/>
</dbReference>
<evidence type="ECO:0000256" key="5">
    <source>
        <dbReference type="ARBA" id="ARBA00023163"/>
    </source>
</evidence>
<evidence type="ECO:0000259" key="7">
    <source>
        <dbReference type="PROSITE" id="PS50045"/>
    </source>
</evidence>
<keyword evidence="9" id="KW-1185">Reference proteome</keyword>
<dbReference type="SUPFAM" id="SSF52540">
    <property type="entry name" value="P-loop containing nucleoside triphosphate hydrolases"/>
    <property type="match status" value="1"/>
</dbReference>
<dbReference type="Gene3D" id="1.10.10.60">
    <property type="entry name" value="Homeodomain-like"/>
    <property type="match status" value="1"/>
</dbReference>
<evidence type="ECO:0000256" key="3">
    <source>
        <dbReference type="ARBA" id="ARBA00023015"/>
    </source>
</evidence>
<evidence type="ECO:0000259" key="6">
    <source>
        <dbReference type="PROSITE" id="PS50006"/>
    </source>
</evidence>
<accession>A0A7U7J583</accession>
<dbReference type="InterPro" id="IPR008984">
    <property type="entry name" value="SMAD_FHA_dom_sf"/>
</dbReference>
<evidence type="ECO:0000256" key="1">
    <source>
        <dbReference type="ARBA" id="ARBA00022741"/>
    </source>
</evidence>
<dbReference type="Gene3D" id="2.60.200.20">
    <property type="match status" value="1"/>
</dbReference>